<evidence type="ECO:0000313" key="2">
    <source>
        <dbReference type="EMBL" id="QWQ32206.1"/>
    </source>
</evidence>
<dbReference type="AlphaFoldDB" id="A0A8F1MC68"/>
<dbReference type="GO" id="GO:0003676">
    <property type="term" value="F:nucleic acid binding"/>
    <property type="evidence" value="ECO:0007669"/>
    <property type="project" value="InterPro"/>
</dbReference>
<name>A0A8F1MC68_9BACT</name>
<keyword evidence="3" id="KW-1185">Reference proteome</keyword>
<evidence type="ECO:0000259" key="1">
    <source>
        <dbReference type="Pfam" id="PF01336"/>
    </source>
</evidence>
<dbReference type="EMBL" id="CP076460">
    <property type="protein sequence ID" value="QWQ32206.1"/>
    <property type="molecule type" value="Genomic_DNA"/>
</dbReference>
<sequence length="69" mass="7441">MVRNITVAGWVHSRRDHGGLIFIDLRDHTGLVQLVINPDKPAAFSLAESLRDEFVGSCLCCGCGACAKV</sequence>
<feature type="domain" description="OB" evidence="1">
    <location>
        <begin position="5"/>
        <end position="54"/>
    </location>
</feature>
<dbReference type="Proteomes" id="UP000679129">
    <property type="component" value="Chromosome"/>
</dbReference>
<dbReference type="InterPro" id="IPR004365">
    <property type="entry name" value="NA-bd_OB_tRNA"/>
</dbReference>
<protein>
    <recommendedName>
        <fullName evidence="1">OB domain-containing protein</fullName>
    </recommendedName>
</protein>
<dbReference type="Gene3D" id="2.40.50.140">
    <property type="entry name" value="Nucleic acid-binding proteins"/>
    <property type="match status" value="1"/>
</dbReference>
<dbReference type="KEGG" id="mnd:KOY48_05115"/>
<gene>
    <name evidence="2" type="ORF">KOY48_05115</name>
</gene>
<reference evidence="2" key="1">
    <citation type="submission" date="2021-06" db="EMBL/GenBank/DDBJ databases">
        <title>An adapted protocol for Saccharibacteria cultivation: two new species join this phylum of Candidate Phyla Radiations.</title>
        <authorList>
            <person name="Ibrahim A."/>
            <person name="Maatouk M."/>
            <person name="Zgheib R."/>
            <person name="Haddad G."/>
            <person name="Bou Khalil J."/>
            <person name="Raoult D."/>
            <person name="Bittar F."/>
        </authorList>
    </citation>
    <scope>NUCLEOTIDE SEQUENCE</scope>
    <source>
        <strain evidence="2">IHU1</strain>
    </source>
</reference>
<dbReference type="InterPro" id="IPR012340">
    <property type="entry name" value="NA-bd_OB-fold"/>
</dbReference>
<evidence type="ECO:0000313" key="3">
    <source>
        <dbReference type="Proteomes" id="UP000679129"/>
    </source>
</evidence>
<organism evidence="2 3">
    <name type="scientific">Candidatus Minimicrobia naudis</name>
    <dbReference type="NCBI Taxonomy" id="2841263"/>
    <lineage>
        <taxon>Bacteria</taxon>
        <taxon>Candidatus Saccharimonadota</taxon>
        <taxon>Candidatus Saccharimonadota incertae sedis</taxon>
        <taxon>Candidatus Minimicrobia</taxon>
    </lineage>
</organism>
<dbReference type="Pfam" id="PF01336">
    <property type="entry name" value="tRNA_anti-codon"/>
    <property type="match status" value="1"/>
</dbReference>
<dbReference type="SUPFAM" id="SSF50249">
    <property type="entry name" value="Nucleic acid-binding proteins"/>
    <property type="match status" value="1"/>
</dbReference>
<accession>A0A8F1MC68</accession>
<proteinExistence type="predicted"/>